<dbReference type="PANTHER" id="PTHR36151">
    <property type="entry name" value="BLR2777 PROTEIN"/>
    <property type="match status" value="1"/>
</dbReference>
<proteinExistence type="predicted"/>
<dbReference type="EC" id="1.-.-.-" evidence="3"/>
<gene>
    <name evidence="3" type="ORF">ACFO0K_04985</name>
</gene>
<feature type="region of interest" description="Disordered" evidence="1">
    <location>
        <begin position="1"/>
        <end position="24"/>
    </location>
</feature>
<dbReference type="GO" id="GO:0016491">
    <property type="term" value="F:oxidoreductase activity"/>
    <property type="evidence" value="ECO:0007669"/>
    <property type="project" value="UniProtKB-KW"/>
</dbReference>
<accession>A0ABV8XXA7</accession>
<dbReference type="Pfam" id="PF09995">
    <property type="entry name" value="MPAB_Lcp_cat"/>
    <property type="match status" value="1"/>
</dbReference>
<feature type="domain" description="ER-bound oxygenase mpaB/mpaB'/Rubber oxygenase catalytic" evidence="2">
    <location>
        <begin position="27"/>
        <end position="263"/>
    </location>
</feature>
<comment type="caution">
    <text evidence="3">The sequence shown here is derived from an EMBL/GenBank/DDBJ whole genome shotgun (WGS) entry which is preliminary data.</text>
</comment>
<evidence type="ECO:0000313" key="4">
    <source>
        <dbReference type="Proteomes" id="UP001595965"/>
    </source>
</evidence>
<keyword evidence="4" id="KW-1185">Reference proteome</keyword>
<protein>
    <submittedName>
        <fullName evidence="3">Oxygenase MpaB family protein</fullName>
        <ecNumber evidence="3">1.-.-.-</ecNumber>
    </submittedName>
</protein>
<name>A0ABV8XXA7_9MICC</name>
<organism evidence="3 4">
    <name type="scientific">Citricoccus alkalitolerans</name>
    <dbReference type="NCBI Taxonomy" id="246603"/>
    <lineage>
        <taxon>Bacteria</taxon>
        <taxon>Bacillati</taxon>
        <taxon>Actinomycetota</taxon>
        <taxon>Actinomycetes</taxon>
        <taxon>Micrococcales</taxon>
        <taxon>Micrococcaceae</taxon>
        <taxon>Citricoccus</taxon>
    </lineage>
</organism>
<dbReference type="EMBL" id="JBHSEN010000001">
    <property type="protein sequence ID" value="MFC4429030.1"/>
    <property type="molecule type" value="Genomic_DNA"/>
</dbReference>
<evidence type="ECO:0000313" key="3">
    <source>
        <dbReference type="EMBL" id="MFC4429030.1"/>
    </source>
</evidence>
<keyword evidence="3" id="KW-0560">Oxidoreductase</keyword>
<dbReference type="InterPro" id="IPR018713">
    <property type="entry name" value="MPAB/Lcp_cat_dom"/>
</dbReference>
<dbReference type="PANTHER" id="PTHR36151:SF3">
    <property type="entry name" value="ER-BOUND OXYGENASE MPAB_MPAB'_RUBBER OXYGENASE CATALYTIC DOMAIN-CONTAINING PROTEIN"/>
    <property type="match status" value="1"/>
</dbReference>
<sequence length="286" mass="31318">MTAAGDRHGRSRSGGHRATPTTTEDLAREAVVLAGAGAAILLQVSHPSVGAGVARHSEFAADPLKRLRHTLQFVYAAVLPEAGAARERVAGWVGAAHGPVRGTDAAGRSYSAADPQAQLWVTATLYWVAEQARWRIWGEWPDTPTERPADPAGPGGEADAVYRDYAVLGTLLGMPADLWPEDRAAFARYWDAAVGNLEVTDDAREICRDLFAAEAAPWWLRRLMPLVRFVSAGMLPVRIRHELGLEWDGADSRREDALWGLLRAVYPRLPLRWRQLPARLVVRTLG</sequence>
<evidence type="ECO:0000256" key="1">
    <source>
        <dbReference type="SAM" id="MobiDB-lite"/>
    </source>
</evidence>
<reference evidence="4" key="1">
    <citation type="journal article" date="2019" name="Int. J. Syst. Evol. Microbiol.">
        <title>The Global Catalogue of Microorganisms (GCM) 10K type strain sequencing project: providing services to taxonomists for standard genome sequencing and annotation.</title>
        <authorList>
            <consortium name="The Broad Institute Genomics Platform"/>
            <consortium name="The Broad Institute Genome Sequencing Center for Infectious Disease"/>
            <person name="Wu L."/>
            <person name="Ma J."/>
        </authorList>
    </citation>
    <scope>NUCLEOTIDE SEQUENCE [LARGE SCALE GENOMIC DNA]</scope>
    <source>
        <strain evidence="4">CGMCC 1.12125</strain>
    </source>
</reference>
<dbReference type="RefSeq" id="WP_344229071.1">
    <property type="nucleotide sequence ID" value="NZ_BAAALH010000002.1"/>
</dbReference>
<dbReference type="Proteomes" id="UP001595965">
    <property type="component" value="Unassembled WGS sequence"/>
</dbReference>
<evidence type="ECO:0000259" key="2">
    <source>
        <dbReference type="Pfam" id="PF09995"/>
    </source>
</evidence>